<dbReference type="OMA" id="QKMAQEW"/>
<dbReference type="InterPro" id="IPR011691">
    <property type="entry name" value="Vesicle_transpt_SFT2"/>
</dbReference>
<evidence type="ECO:0000256" key="1">
    <source>
        <dbReference type="ARBA" id="ARBA00004141"/>
    </source>
</evidence>
<feature type="region of interest" description="Disordered" evidence="9">
    <location>
        <begin position="18"/>
        <end position="39"/>
    </location>
</feature>
<dbReference type="STRING" id="69332.A0A388LUX9"/>
<dbReference type="GO" id="GO:0016020">
    <property type="term" value="C:membrane"/>
    <property type="evidence" value="ECO:0007669"/>
    <property type="project" value="UniProtKB-SubCell"/>
</dbReference>
<feature type="transmembrane region" description="Helical" evidence="8">
    <location>
        <begin position="83"/>
        <end position="110"/>
    </location>
</feature>
<organism evidence="10 11">
    <name type="scientific">Chara braunii</name>
    <name type="common">Braun's stonewort</name>
    <dbReference type="NCBI Taxonomy" id="69332"/>
    <lineage>
        <taxon>Eukaryota</taxon>
        <taxon>Viridiplantae</taxon>
        <taxon>Streptophyta</taxon>
        <taxon>Charophyceae</taxon>
        <taxon>Charales</taxon>
        <taxon>Characeae</taxon>
        <taxon>Chara</taxon>
    </lineage>
</organism>
<dbReference type="InterPro" id="IPR007305">
    <property type="entry name" value="Vesicle_transpt_Got1/SFT2"/>
</dbReference>
<comment type="function">
    <text evidence="8">May be involved in fusion of retrograde transport vesicles derived from an endocytic compartment with the Golgi complex.</text>
</comment>
<feature type="transmembrane region" description="Helical" evidence="8">
    <location>
        <begin position="150"/>
        <end position="170"/>
    </location>
</feature>
<evidence type="ECO:0000256" key="3">
    <source>
        <dbReference type="ARBA" id="ARBA00022692"/>
    </source>
</evidence>
<feature type="transmembrane region" description="Helical" evidence="8">
    <location>
        <begin position="116"/>
        <end position="134"/>
    </location>
</feature>
<keyword evidence="5 8" id="KW-1133">Transmembrane helix</keyword>
<dbReference type="Proteomes" id="UP000265515">
    <property type="component" value="Unassembled WGS sequence"/>
</dbReference>
<gene>
    <name evidence="10" type="ORF">CBR_g40944</name>
</gene>
<name>A0A388LUX9_CHABU</name>
<keyword evidence="4 8" id="KW-0653">Protein transport</keyword>
<dbReference type="PANTHER" id="PTHR23137:SF36">
    <property type="entry name" value="VESICLE TRANSPORT PROTEIN SFT2C"/>
    <property type="match status" value="1"/>
</dbReference>
<dbReference type="GO" id="GO:0012505">
    <property type="term" value="C:endomembrane system"/>
    <property type="evidence" value="ECO:0007669"/>
    <property type="project" value="UniProtKB-ARBA"/>
</dbReference>
<evidence type="ECO:0000256" key="9">
    <source>
        <dbReference type="SAM" id="MobiDB-lite"/>
    </source>
</evidence>
<feature type="transmembrane region" description="Helical" evidence="8">
    <location>
        <begin position="176"/>
        <end position="195"/>
    </location>
</feature>
<reference evidence="10 11" key="1">
    <citation type="journal article" date="2018" name="Cell">
        <title>The Chara Genome: Secondary Complexity and Implications for Plant Terrestrialization.</title>
        <authorList>
            <person name="Nishiyama T."/>
            <person name="Sakayama H."/>
            <person name="Vries J.D."/>
            <person name="Buschmann H."/>
            <person name="Saint-Marcoux D."/>
            <person name="Ullrich K.K."/>
            <person name="Haas F.B."/>
            <person name="Vanderstraeten L."/>
            <person name="Becker D."/>
            <person name="Lang D."/>
            <person name="Vosolsobe S."/>
            <person name="Rombauts S."/>
            <person name="Wilhelmsson P.K.I."/>
            <person name="Janitza P."/>
            <person name="Kern R."/>
            <person name="Heyl A."/>
            <person name="Rumpler F."/>
            <person name="Villalobos L.I.A.C."/>
            <person name="Clay J.M."/>
            <person name="Skokan R."/>
            <person name="Toyoda A."/>
            <person name="Suzuki Y."/>
            <person name="Kagoshima H."/>
            <person name="Schijlen E."/>
            <person name="Tajeshwar N."/>
            <person name="Catarino B."/>
            <person name="Hetherington A.J."/>
            <person name="Saltykova A."/>
            <person name="Bonnot C."/>
            <person name="Breuninger H."/>
            <person name="Symeonidi A."/>
            <person name="Radhakrishnan G.V."/>
            <person name="Van Nieuwerburgh F."/>
            <person name="Deforce D."/>
            <person name="Chang C."/>
            <person name="Karol K.G."/>
            <person name="Hedrich R."/>
            <person name="Ulvskov P."/>
            <person name="Glockner G."/>
            <person name="Delwiche C.F."/>
            <person name="Petrasek J."/>
            <person name="Van de Peer Y."/>
            <person name="Friml J."/>
            <person name="Beilby M."/>
            <person name="Dolan L."/>
            <person name="Kohara Y."/>
            <person name="Sugano S."/>
            <person name="Fujiyama A."/>
            <person name="Delaux P.-M."/>
            <person name="Quint M."/>
            <person name="TheiBen G."/>
            <person name="Hagemann M."/>
            <person name="Harholt J."/>
            <person name="Dunand C."/>
            <person name="Zachgo S."/>
            <person name="Langdale J."/>
            <person name="Maumus F."/>
            <person name="Straeten D.V.D."/>
            <person name="Gould S.B."/>
            <person name="Rensing S.A."/>
        </authorList>
    </citation>
    <scope>NUCLEOTIDE SEQUENCE [LARGE SCALE GENOMIC DNA]</scope>
    <source>
        <strain evidence="10 11">S276</strain>
    </source>
</reference>
<evidence type="ECO:0000256" key="5">
    <source>
        <dbReference type="ARBA" id="ARBA00022989"/>
    </source>
</evidence>
<evidence type="ECO:0000256" key="2">
    <source>
        <dbReference type="ARBA" id="ARBA00022448"/>
    </source>
</evidence>
<dbReference type="GO" id="GO:0016192">
    <property type="term" value="P:vesicle-mediated transport"/>
    <property type="evidence" value="ECO:0007669"/>
    <property type="project" value="InterPro"/>
</dbReference>
<comment type="caution">
    <text evidence="10">The sequence shown here is derived from an EMBL/GenBank/DDBJ whole genome shotgun (WGS) entry which is preliminary data.</text>
</comment>
<dbReference type="Gramene" id="GBG86043">
    <property type="protein sequence ID" value="GBG86043"/>
    <property type="gene ID" value="CBR_g40944"/>
</dbReference>
<keyword evidence="3 8" id="KW-0812">Transmembrane</keyword>
<comment type="similarity">
    <text evidence="7 8">Belongs to the SFT2 family.</text>
</comment>
<sequence>MQEERPTSVLAEWKDYVEGRNRSDGGGGASGTFDLESGRDDVPPLIKSVNETIGGVFTSVTKGMRELPGNMQQAAQSMPSRKAVMYFGVMMSTGVLFLFLSFTIFLPVMALAPQKFAVSFTIGCLFVMGSFFVLKGPKQQLQHMLSMDRLPFTAAFVGSIVTTVYSSMVLHSYPLSVISSIVQVMALLYYAISYFPGGAAGMRFLASGLRSAVFKCFGC</sequence>
<dbReference type="PANTHER" id="PTHR23137">
    <property type="entry name" value="VESICLE TRANSPORT PROTEIN-RELATED"/>
    <property type="match status" value="1"/>
</dbReference>
<evidence type="ECO:0000313" key="11">
    <source>
        <dbReference type="Proteomes" id="UP000265515"/>
    </source>
</evidence>
<keyword evidence="11" id="KW-1185">Reference proteome</keyword>
<accession>A0A388LUX9</accession>
<dbReference type="OrthoDB" id="660759at2759"/>
<dbReference type="EMBL" id="BFEA01000545">
    <property type="protein sequence ID" value="GBG86043.1"/>
    <property type="molecule type" value="Genomic_DNA"/>
</dbReference>
<dbReference type="AlphaFoldDB" id="A0A388LUX9"/>
<evidence type="ECO:0000313" key="10">
    <source>
        <dbReference type="EMBL" id="GBG86043.1"/>
    </source>
</evidence>
<evidence type="ECO:0000256" key="8">
    <source>
        <dbReference type="RuleBase" id="RU363111"/>
    </source>
</evidence>
<dbReference type="Pfam" id="PF04178">
    <property type="entry name" value="Got1"/>
    <property type="match status" value="1"/>
</dbReference>
<dbReference type="GO" id="GO:0005737">
    <property type="term" value="C:cytoplasm"/>
    <property type="evidence" value="ECO:0007669"/>
    <property type="project" value="UniProtKB-ARBA"/>
</dbReference>
<evidence type="ECO:0000256" key="6">
    <source>
        <dbReference type="ARBA" id="ARBA00023136"/>
    </source>
</evidence>
<proteinExistence type="inferred from homology"/>
<keyword evidence="6 8" id="KW-0472">Membrane</keyword>
<dbReference type="GO" id="GO:0015031">
    <property type="term" value="P:protein transport"/>
    <property type="evidence" value="ECO:0007669"/>
    <property type="project" value="UniProtKB-KW"/>
</dbReference>
<evidence type="ECO:0000256" key="4">
    <source>
        <dbReference type="ARBA" id="ARBA00022927"/>
    </source>
</evidence>
<keyword evidence="2 8" id="KW-0813">Transport</keyword>
<protein>
    <recommendedName>
        <fullName evidence="8">Vesicle transport protein</fullName>
    </recommendedName>
</protein>
<evidence type="ECO:0000256" key="7">
    <source>
        <dbReference type="ARBA" id="ARBA00025800"/>
    </source>
</evidence>
<comment type="subcellular location">
    <subcellularLocation>
        <location evidence="1 8">Membrane</location>
        <topology evidence="1 8">Multi-pass membrane protein</topology>
    </subcellularLocation>
</comment>